<dbReference type="InterPro" id="IPR026960">
    <property type="entry name" value="RVT-Znf"/>
</dbReference>
<comment type="caution">
    <text evidence="2">The sequence shown here is derived from an EMBL/GenBank/DDBJ whole genome shotgun (WGS) entry which is preliminary data.</text>
</comment>
<proteinExistence type="predicted"/>
<accession>A0ABR0P2F2</accession>
<reference evidence="2 3" key="1">
    <citation type="submission" date="2023-03" db="EMBL/GenBank/DDBJ databases">
        <title>WGS of Gossypium arboreum.</title>
        <authorList>
            <person name="Yu D."/>
        </authorList>
    </citation>
    <scope>NUCLEOTIDE SEQUENCE [LARGE SCALE GENOMIC DNA]</scope>
    <source>
        <tissue evidence="2">Leaf</tissue>
    </source>
</reference>
<keyword evidence="3" id="KW-1185">Reference proteome</keyword>
<protein>
    <recommendedName>
        <fullName evidence="1">Reverse transcriptase zinc-binding domain-containing protein</fullName>
    </recommendedName>
</protein>
<feature type="domain" description="Reverse transcriptase zinc-binding" evidence="1">
    <location>
        <begin position="29"/>
        <end position="92"/>
    </location>
</feature>
<organism evidence="2 3">
    <name type="scientific">Gossypium arboreum</name>
    <name type="common">Tree cotton</name>
    <name type="synonym">Gossypium nanking</name>
    <dbReference type="NCBI Taxonomy" id="29729"/>
    <lineage>
        <taxon>Eukaryota</taxon>
        <taxon>Viridiplantae</taxon>
        <taxon>Streptophyta</taxon>
        <taxon>Embryophyta</taxon>
        <taxon>Tracheophyta</taxon>
        <taxon>Spermatophyta</taxon>
        <taxon>Magnoliopsida</taxon>
        <taxon>eudicotyledons</taxon>
        <taxon>Gunneridae</taxon>
        <taxon>Pentapetalae</taxon>
        <taxon>rosids</taxon>
        <taxon>malvids</taxon>
        <taxon>Malvales</taxon>
        <taxon>Malvaceae</taxon>
        <taxon>Malvoideae</taxon>
        <taxon>Gossypium</taxon>
    </lineage>
</organism>
<evidence type="ECO:0000313" key="2">
    <source>
        <dbReference type="EMBL" id="KAK5812335.1"/>
    </source>
</evidence>
<gene>
    <name evidence="2" type="ORF">PVK06_027764</name>
</gene>
<evidence type="ECO:0000313" key="3">
    <source>
        <dbReference type="Proteomes" id="UP001358586"/>
    </source>
</evidence>
<dbReference type="Proteomes" id="UP001358586">
    <property type="component" value="Chromosome 8"/>
</dbReference>
<evidence type="ECO:0000259" key="1">
    <source>
        <dbReference type="Pfam" id="PF13966"/>
    </source>
</evidence>
<name>A0ABR0P2F2_GOSAR</name>
<dbReference type="EMBL" id="JARKNE010000008">
    <property type="protein sequence ID" value="KAK5812335.1"/>
    <property type="molecule type" value="Genomic_DNA"/>
</dbReference>
<sequence>MWRVVGRSKFGKTIGDLKGSRVLRLVLTRARLMWKLQTLAKIRIFCWRLRHDILPTYEKIFGICREVNSTYPRCRTEKETLLHALRNCPRVKDVLVYGGLNNMVLEGCNGRCVDWIKDVARSLDKKAFSDFITVLWNIWNSQNNRVFRGVKKEAKVTRDKTATLS</sequence>
<dbReference type="Pfam" id="PF13966">
    <property type="entry name" value="zf-RVT"/>
    <property type="match status" value="1"/>
</dbReference>